<evidence type="ECO:0000256" key="1">
    <source>
        <dbReference type="SAM" id="MobiDB-lite"/>
    </source>
</evidence>
<sequence>MNTHGTENKENARHNENPTEETITSLKNKLVFDDDVSNDEKLENMKRAQVNRQDSLNGIF</sequence>
<reference evidence="2 3" key="1">
    <citation type="journal article" date="2019" name="Int. J. Syst. Evol. Microbiol.">
        <title>The Global Catalogue of Microorganisms (GCM) 10K type strain sequencing project: providing services to taxonomists for standard genome sequencing and annotation.</title>
        <authorList>
            <consortium name="The Broad Institute Genomics Platform"/>
            <consortium name="The Broad Institute Genome Sequencing Center for Infectious Disease"/>
            <person name="Wu L."/>
            <person name="Ma J."/>
        </authorList>
    </citation>
    <scope>NUCLEOTIDE SEQUENCE [LARGE SCALE GENOMIC DNA]</scope>
    <source>
        <strain evidence="2 3">JCM 1405</strain>
    </source>
</reference>
<proteinExistence type="predicted"/>
<feature type="region of interest" description="Disordered" evidence="1">
    <location>
        <begin position="1"/>
        <end position="26"/>
    </location>
</feature>
<gene>
    <name evidence="2" type="ORF">GCM10008905_11910</name>
</gene>
<accession>A0ABN1IU79</accession>
<comment type="caution">
    <text evidence="2">The sequence shown here is derived from an EMBL/GenBank/DDBJ whole genome shotgun (WGS) entry which is preliminary data.</text>
</comment>
<dbReference type="EMBL" id="BAAACF010000001">
    <property type="protein sequence ID" value="GAA0721451.1"/>
    <property type="molecule type" value="Genomic_DNA"/>
</dbReference>
<organism evidence="2 3">
    <name type="scientific">Clostridium malenominatum</name>
    <dbReference type="NCBI Taxonomy" id="1539"/>
    <lineage>
        <taxon>Bacteria</taxon>
        <taxon>Bacillati</taxon>
        <taxon>Bacillota</taxon>
        <taxon>Clostridia</taxon>
        <taxon>Eubacteriales</taxon>
        <taxon>Clostridiaceae</taxon>
        <taxon>Clostridium</taxon>
    </lineage>
</organism>
<dbReference type="RefSeq" id="WP_343767758.1">
    <property type="nucleotide sequence ID" value="NZ_BAAACF010000001.1"/>
</dbReference>
<evidence type="ECO:0000313" key="3">
    <source>
        <dbReference type="Proteomes" id="UP001500339"/>
    </source>
</evidence>
<dbReference type="Proteomes" id="UP001500339">
    <property type="component" value="Unassembled WGS sequence"/>
</dbReference>
<feature type="compositionally biased region" description="Basic and acidic residues" evidence="1">
    <location>
        <begin position="1"/>
        <end position="17"/>
    </location>
</feature>
<evidence type="ECO:0000313" key="2">
    <source>
        <dbReference type="EMBL" id="GAA0721451.1"/>
    </source>
</evidence>
<protein>
    <submittedName>
        <fullName evidence="2">Uncharacterized protein</fullName>
    </submittedName>
</protein>
<name>A0ABN1IU79_9CLOT</name>
<keyword evidence="3" id="KW-1185">Reference proteome</keyword>